<comment type="caution">
    <text evidence="2">The sequence shown here is derived from an EMBL/GenBank/DDBJ whole genome shotgun (WGS) entry which is preliminary data.</text>
</comment>
<sequence>MHLRKRLVLLLLSLPSLAVGQEFQRLKTHADSLMAAGYYDKAILFYDQALFNYRSNTESKANAKPPATDAEWLDVLIAKADATYKNGTQVEVPDLYWSLRYFSAKDKEPPMPQALLRYKGLKPVLKAKEFRRLKAEGDSLKRLGKSKMAINAYDKALQQVLSYNAVVNEFDWQAALYEASDTQNALDGLHNQSSYDLNAKYKKLIQTMPQKVAELKQKGINKIISFNSQFVGGTGTMMITEMSFGKMGFQNANYTHLIWLNGNDIYMQAFSDKNIRPPFKMDAPALRKLLRSYFDEMLNENIQKARRKIHHEQYYVIELYPTGPEIKVVKYQESDMRDPSPNIGQRYFQPSDLDTYNANIKTKLHQFELLASEFIWTYNKLLRTEFD</sequence>
<feature type="chain" id="PRO_5037358655" description="Tetratricopeptide repeat protein" evidence="1">
    <location>
        <begin position="21"/>
        <end position="387"/>
    </location>
</feature>
<evidence type="ECO:0000256" key="1">
    <source>
        <dbReference type="SAM" id="SignalP"/>
    </source>
</evidence>
<accession>A0A929L0K1</accession>
<keyword evidence="3" id="KW-1185">Reference proteome</keyword>
<reference evidence="2" key="1">
    <citation type="submission" date="2020-10" db="EMBL/GenBank/DDBJ databases">
        <title>Mucilaginibacter mali sp. nov., isolated from rhizosphere soil of apple orchard.</title>
        <authorList>
            <person name="Lee J.-S."/>
            <person name="Kim H.S."/>
            <person name="Kim J.-S."/>
        </authorList>
    </citation>
    <scope>NUCLEOTIDE SEQUENCE</scope>
    <source>
        <strain evidence="2">KCTC 22746</strain>
    </source>
</reference>
<evidence type="ECO:0000313" key="3">
    <source>
        <dbReference type="Proteomes" id="UP000622475"/>
    </source>
</evidence>
<gene>
    <name evidence="2" type="ORF">IRJ16_22240</name>
</gene>
<dbReference type="RefSeq" id="WP_194114099.1">
    <property type="nucleotide sequence ID" value="NZ_JADFFL010000014.1"/>
</dbReference>
<organism evidence="2 3">
    <name type="scientific">Mucilaginibacter myungsuensis</name>
    <dbReference type="NCBI Taxonomy" id="649104"/>
    <lineage>
        <taxon>Bacteria</taxon>
        <taxon>Pseudomonadati</taxon>
        <taxon>Bacteroidota</taxon>
        <taxon>Sphingobacteriia</taxon>
        <taxon>Sphingobacteriales</taxon>
        <taxon>Sphingobacteriaceae</taxon>
        <taxon>Mucilaginibacter</taxon>
    </lineage>
</organism>
<evidence type="ECO:0000313" key="2">
    <source>
        <dbReference type="EMBL" id="MBE9664617.1"/>
    </source>
</evidence>
<proteinExistence type="predicted"/>
<protein>
    <recommendedName>
        <fullName evidence="4">Tetratricopeptide repeat protein</fullName>
    </recommendedName>
</protein>
<dbReference type="Proteomes" id="UP000622475">
    <property type="component" value="Unassembled WGS sequence"/>
</dbReference>
<dbReference type="AlphaFoldDB" id="A0A929L0K1"/>
<dbReference type="EMBL" id="JADFFL010000014">
    <property type="protein sequence ID" value="MBE9664617.1"/>
    <property type="molecule type" value="Genomic_DNA"/>
</dbReference>
<name>A0A929L0K1_9SPHI</name>
<evidence type="ECO:0008006" key="4">
    <source>
        <dbReference type="Google" id="ProtNLM"/>
    </source>
</evidence>
<keyword evidence="1" id="KW-0732">Signal</keyword>
<feature type="signal peptide" evidence="1">
    <location>
        <begin position="1"/>
        <end position="20"/>
    </location>
</feature>